<evidence type="ECO:0000313" key="1">
    <source>
        <dbReference type="EMBL" id="KAI4355819.1"/>
    </source>
</evidence>
<gene>
    <name evidence="1" type="ORF">L6164_004557</name>
</gene>
<accession>A0ACB9Q6V6</accession>
<dbReference type="EMBL" id="CM039427">
    <property type="protein sequence ID" value="KAI4355819.1"/>
    <property type="molecule type" value="Genomic_DNA"/>
</dbReference>
<dbReference type="Proteomes" id="UP000828941">
    <property type="component" value="Chromosome 2"/>
</dbReference>
<sequence length="769" mass="86397">MTSSQTEREEMLKLRENELKALGEKLLNTPSSPVDKLLECLKKLDGLLSIMSQEEKSDTLLPAMKALISSNLFRHSDEEVKILVTSCITQITRITAPDPPFNDDKMKEIFQLIVAAFEKLSDESDRCYDMAVSILDNVSTVRSSVIMLDLECNDLVIQMFEHFLRIIRLNHSGEIFRNVKTIMSTVLEESEDVSSDLLGPLLDSLIKDNQAVSPQSWTLAEQVIAECSDKLKSYVHQAVQSRGRPIDDYAEMVASICHREAETIQHENSNAYRMEPVQADENKLDICKDADEQPLCVPEGLKLDMTCVRDVTQVMDRTETNIENASCSAMNAENVKKEVSKRQKQQHSDLDKHSKSNNAKPSPESVKESKSETEPNTVLKKRGRKPNSLKNPDEGYKYLMSRERKSAKPAQSIKVHKMVPSENLEKKCRVSIPKTDENADASLPAVVEGSSLDQSRPKRGRPKKRKIADNQDAELLSQSMSKDGLLSPQLEKTSLELPGARTERDSEEIKDKDVEPQPSTRAIRSAAKIGKKTTVAQMESKTFSEDKEQPESALNIDAENIKEGKALVQTNVKKRRRHNATFTKDLNESPVSKELIVESATKSSHRPAETPQTRPKRKCTAAWDEDPLVGRRIKVWWPIDKRFYTGLVVSFDRQKKKHKTLYDDGDMEVLNLEKECWHLIEDDDSPDAEQGTDLEKLEVASDTKGKSKSEQAKRRKAKLSLRRSDDGQDSAGNSKSAKVANVNHRKRSKVSASGSKLKSSEDESGPASI</sequence>
<organism evidence="1 2">
    <name type="scientific">Bauhinia variegata</name>
    <name type="common">Purple orchid tree</name>
    <name type="synonym">Phanera variegata</name>
    <dbReference type="NCBI Taxonomy" id="167791"/>
    <lineage>
        <taxon>Eukaryota</taxon>
        <taxon>Viridiplantae</taxon>
        <taxon>Streptophyta</taxon>
        <taxon>Embryophyta</taxon>
        <taxon>Tracheophyta</taxon>
        <taxon>Spermatophyta</taxon>
        <taxon>Magnoliopsida</taxon>
        <taxon>eudicotyledons</taxon>
        <taxon>Gunneridae</taxon>
        <taxon>Pentapetalae</taxon>
        <taxon>rosids</taxon>
        <taxon>fabids</taxon>
        <taxon>Fabales</taxon>
        <taxon>Fabaceae</taxon>
        <taxon>Cercidoideae</taxon>
        <taxon>Cercideae</taxon>
        <taxon>Bauhiniinae</taxon>
        <taxon>Bauhinia</taxon>
    </lineage>
</organism>
<comment type="caution">
    <text evidence="1">The sequence shown here is derived from an EMBL/GenBank/DDBJ whole genome shotgun (WGS) entry which is preliminary data.</text>
</comment>
<protein>
    <submittedName>
        <fullName evidence="1">Uncharacterized protein</fullName>
    </submittedName>
</protein>
<reference evidence="1 2" key="1">
    <citation type="journal article" date="2022" name="DNA Res.">
        <title>Chromosomal-level genome assembly of the orchid tree Bauhinia variegata (Leguminosae; Cercidoideae) supports the allotetraploid origin hypothesis of Bauhinia.</title>
        <authorList>
            <person name="Zhong Y."/>
            <person name="Chen Y."/>
            <person name="Zheng D."/>
            <person name="Pang J."/>
            <person name="Liu Y."/>
            <person name="Luo S."/>
            <person name="Meng S."/>
            <person name="Qian L."/>
            <person name="Wei D."/>
            <person name="Dai S."/>
            <person name="Zhou R."/>
        </authorList>
    </citation>
    <scope>NUCLEOTIDE SEQUENCE [LARGE SCALE GENOMIC DNA]</scope>
    <source>
        <strain evidence="1">BV-YZ2020</strain>
    </source>
</reference>
<proteinExistence type="predicted"/>
<keyword evidence="2" id="KW-1185">Reference proteome</keyword>
<evidence type="ECO:0000313" key="2">
    <source>
        <dbReference type="Proteomes" id="UP000828941"/>
    </source>
</evidence>
<name>A0ACB9Q6V6_BAUVA</name>